<protein>
    <submittedName>
        <fullName evidence="5">DUF4352 domain-containing protein</fullName>
    </submittedName>
</protein>
<evidence type="ECO:0000256" key="3">
    <source>
        <dbReference type="SAM" id="Phobius"/>
    </source>
</evidence>
<feature type="region of interest" description="Disordered" evidence="2">
    <location>
        <begin position="1"/>
        <end position="29"/>
    </location>
</feature>
<evidence type="ECO:0000313" key="5">
    <source>
        <dbReference type="EMBL" id="TFU32078.1"/>
    </source>
</evidence>
<proteinExistence type="predicted"/>
<dbReference type="RefSeq" id="WP_135115148.1">
    <property type="nucleotide sequence ID" value="NZ_JADGLL010000036.1"/>
</dbReference>
<feature type="compositionally biased region" description="Pro residues" evidence="2">
    <location>
        <begin position="8"/>
        <end position="29"/>
    </location>
</feature>
<keyword evidence="1" id="KW-0732">Signal</keyword>
<dbReference type="Proteomes" id="UP000298358">
    <property type="component" value="Unassembled WGS sequence"/>
</dbReference>
<sequence>MSFDHTQPPSPQQGPAVPPPTAAPAPAPAAKPKKSIFRRWWFWAIAAVVLIAIIVPKGGSDEATDPAPAAGEQQAPAEEAPAEEAPAEEEPAAPATAPIGTAAQTGNLAITVTKVEPGVAQVGTEVGGTLLGEKAQGQFVLVHVSVENVGAEAESFSDMNAKVYDAEGREFEANSAAGIYIEGNDSLFGEINPGNTLQGVLVYDLPADATPERLEYQGMFDFLGEPAVFSLK</sequence>
<feature type="domain" description="DUF4352" evidence="4">
    <location>
        <begin position="99"/>
        <end position="220"/>
    </location>
</feature>
<keyword evidence="3" id="KW-0472">Membrane</keyword>
<gene>
    <name evidence="5" type="ORF">E4U02_12395</name>
</gene>
<dbReference type="Pfam" id="PF11611">
    <property type="entry name" value="DUF4352"/>
    <property type="match status" value="1"/>
</dbReference>
<keyword evidence="3" id="KW-0812">Transmembrane</keyword>
<feature type="compositionally biased region" description="Acidic residues" evidence="2">
    <location>
        <begin position="80"/>
        <end position="91"/>
    </location>
</feature>
<keyword evidence="3" id="KW-1133">Transmembrane helix</keyword>
<dbReference type="InterPro" id="IPR029050">
    <property type="entry name" value="Immunoprotect_excell_Ig-like"/>
</dbReference>
<comment type="caution">
    <text evidence="5">The sequence shown here is derived from an EMBL/GenBank/DDBJ whole genome shotgun (WGS) entry which is preliminary data.</text>
</comment>
<dbReference type="AlphaFoldDB" id="A0A4Y9FV30"/>
<dbReference type="Gene3D" id="2.60.40.1240">
    <property type="match status" value="1"/>
</dbReference>
<evidence type="ECO:0000256" key="2">
    <source>
        <dbReference type="SAM" id="MobiDB-lite"/>
    </source>
</evidence>
<organism evidence="5 6">
    <name type="scientific">Microbacterium paludicola</name>
    <dbReference type="NCBI Taxonomy" id="300019"/>
    <lineage>
        <taxon>Bacteria</taxon>
        <taxon>Bacillati</taxon>
        <taxon>Actinomycetota</taxon>
        <taxon>Actinomycetes</taxon>
        <taxon>Micrococcales</taxon>
        <taxon>Microbacteriaceae</taxon>
        <taxon>Microbacterium</taxon>
    </lineage>
</organism>
<name>A0A4Y9FV30_9MICO</name>
<evidence type="ECO:0000256" key="1">
    <source>
        <dbReference type="ARBA" id="ARBA00022729"/>
    </source>
</evidence>
<feature type="compositionally biased region" description="Low complexity" evidence="2">
    <location>
        <begin position="66"/>
        <end position="79"/>
    </location>
</feature>
<dbReference type="InterPro" id="IPR029051">
    <property type="entry name" value="DUF4352"/>
</dbReference>
<dbReference type="OrthoDB" id="3430849at2"/>
<accession>A0A4Y9FV30</accession>
<feature type="region of interest" description="Disordered" evidence="2">
    <location>
        <begin position="61"/>
        <end position="93"/>
    </location>
</feature>
<evidence type="ECO:0000313" key="6">
    <source>
        <dbReference type="Proteomes" id="UP000298358"/>
    </source>
</evidence>
<feature type="transmembrane region" description="Helical" evidence="3">
    <location>
        <begin position="40"/>
        <end position="59"/>
    </location>
</feature>
<reference evidence="5 6" key="1">
    <citation type="submission" date="2019-03" db="EMBL/GenBank/DDBJ databases">
        <title>Diversity of the mouse oral microbiome.</title>
        <authorList>
            <person name="Joseph S."/>
            <person name="Aduse-Opoku J."/>
            <person name="Curtis M."/>
            <person name="Wade W."/>
            <person name="Hashim A."/>
        </authorList>
    </citation>
    <scope>NUCLEOTIDE SEQUENCE [LARGE SCALE GENOMIC DNA]</scope>
    <source>
        <strain evidence="5 6">P1012</strain>
    </source>
</reference>
<dbReference type="EMBL" id="SPQB01000036">
    <property type="protein sequence ID" value="TFU32078.1"/>
    <property type="molecule type" value="Genomic_DNA"/>
</dbReference>
<keyword evidence="6" id="KW-1185">Reference proteome</keyword>
<evidence type="ECO:0000259" key="4">
    <source>
        <dbReference type="Pfam" id="PF11611"/>
    </source>
</evidence>